<dbReference type="InterPro" id="IPR044005">
    <property type="entry name" value="DZR_2"/>
</dbReference>
<sequence length="246" mass="26925">MPSYKHFLLRAVKTGLASILPTSCPLCGTVGDDLLCPECHEQFFNQKPARCRQCAIPLQIQDAQQLCGECLSQKPSFDACIVACDYAAPIDQLVLALKFGSKLALAGLFADVLRDAISHDSKLALADLLCPVPLGSLRLQERGYNQSLEIAKPLAAHLGIDLAPLMLSRCRETVQQSSLHPDARQKNVHKAFALNAHFIDRIQGKHIGIIDDVMTTGTTLNEIAQLLKRFGAAQVSNYVFARTPRH</sequence>
<evidence type="ECO:0000259" key="2">
    <source>
        <dbReference type="Pfam" id="PF00156"/>
    </source>
</evidence>
<dbReference type="CDD" id="cd06223">
    <property type="entry name" value="PRTases_typeI"/>
    <property type="match status" value="1"/>
</dbReference>
<dbReference type="RefSeq" id="WP_126128024.1">
    <property type="nucleotide sequence ID" value="NZ_CP034464.1"/>
</dbReference>
<evidence type="ECO:0000313" key="5">
    <source>
        <dbReference type="Proteomes" id="UP000275663"/>
    </source>
</evidence>
<dbReference type="KEGG" id="upv:EJN92_11915"/>
<protein>
    <submittedName>
        <fullName evidence="4">ComF family protein</fullName>
    </submittedName>
</protein>
<evidence type="ECO:0000256" key="1">
    <source>
        <dbReference type="ARBA" id="ARBA00008007"/>
    </source>
</evidence>
<dbReference type="PANTHER" id="PTHR47505">
    <property type="entry name" value="DNA UTILIZATION PROTEIN YHGH"/>
    <property type="match status" value="1"/>
</dbReference>
<evidence type="ECO:0000259" key="3">
    <source>
        <dbReference type="Pfam" id="PF18912"/>
    </source>
</evidence>
<dbReference type="InterPro" id="IPR000836">
    <property type="entry name" value="PRTase_dom"/>
</dbReference>
<proteinExistence type="inferred from homology"/>
<dbReference type="SUPFAM" id="SSF53271">
    <property type="entry name" value="PRTase-like"/>
    <property type="match status" value="1"/>
</dbReference>
<dbReference type="Gene3D" id="3.40.50.2020">
    <property type="match status" value="1"/>
</dbReference>
<dbReference type="OrthoDB" id="9793412at2"/>
<keyword evidence="5" id="KW-1185">Reference proteome</keyword>
<dbReference type="Pfam" id="PF18912">
    <property type="entry name" value="DZR_2"/>
    <property type="match status" value="1"/>
</dbReference>
<feature type="domain" description="Phosphoribosyltransferase" evidence="2">
    <location>
        <begin position="147"/>
        <end position="243"/>
    </location>
</feature>
<evidence type="ECO:0000313" key="4">
    <source>
        <dbReference type="EMBL" id="AZP12645.1"/>
    </source>
</evidence>
<name>A0A3Q9BRH3_9BURK</name>
<gene>
    <name evidence="4" type="ORF">EJN92_11915</name>
</gene>
<dbReference type="AlphaFoldDB" id="A0A3Q9BRH3"/>
<dbReference type="Proteomes" id="UP000275663">
    <property type="component" value="Chromosome"/>
</dbReference>
<dbReference type="InterPro" id="IPR051910">
    <property type="entry name" value="ComF/GntX_DNA_util-trans"/>
</dbReference>
<dbReference type="EMBL" id="CP034464">
    <property type="protein sequence ID" value="AZP12645.1"/>
    <property type="molecule type" value="Genomic_DNA"/>
</dbReference>
<dbReference type="Pfam" id="PF00156">
    <property type="entry name" value="Pribosyltran"/>
    <property type="match status" value="1"/>
</dbReference>
<accession>A0A3Q9BRH3</accession>
<reference evidence="4 5" key="1">
    <citation type="journal article" date="2011" name="Int. J. Syst. Evol. Microbiol.">
        <title>Description of Undibacterium oligocarboniphilum sp. nov., isolated from purified water, and Undibacterium pigrum strain CCUG 49012 as the type strain of Undibacterium parvum sp. nov., and emended descriptions of the genus Undibacterium and the species Undibacterium pigrum.</title>
        <authorList>
            <person name="Eder W."/>
            <person name="Wanner G."/>
            <person name="Ludwig W."/>
            <person name="Busse H.J."/>
            <person name="Ziemke-Kageler F."/>
            <person name="Lang E."/>
        </authorList>
    </citation>
    <scope>NUCLEOTIDE SEQUENCE [LARGE SCALE GENOMIC DNA]</scope>
    <source>
        <strain evidence="4 5">DSM 23061</strain>
    </source>
</reference>
<dbReference type="PANTHER" id="PTHR47505:SF1">
    <property type="entry name" value="DNA UTILIZATION PROTEIN YHGH"/>
    <property type="match status" value="1"/>
</dbReference>
<comment type="similarity">
    <text evidence="1">Belongs to the ComF/GntX family.</text>
</comment>
<dbReference type="InterPro" id="IPR029057">
    <property type="entry name" value="PRTase-like"/>
</dbReference>
<organism evidence="4 5">
    <name type="scientific">Undibacterium parvum</name>
    <dbReference type="NCBI Taxonomy" id="401471"/>
    <lineage>
        <taxon>Bacteria</taxon>
        <taxon>Pseudomonadati</taxon>
        <taxon>Pseudomonadota</taxon>
        <taxon>Betaproteobacteria</taxon>
        <taxon>Burkholderiales</taxon>
        <taxon>Oxalobacteraceae</taxon>
        <taxon>Undibacterium</taxon>
    </lineage>
</organism>
<feature type="domain" description="Double zinc ribbon" evidence="3">
    <location>
        <begin position="17"/>
        <end position="71"/>
    </location>
</feature>